<protein>
    <submittedName>
        <fullName evidence="1">Uncharacterized protein</fullName>
    </submittedName>
</protein>
<proteinExistence type="predicted"/>
<dbReference type="EMBL" id="GBRH01168629">
    <property type="protein sequence ID" value="JAE29267.1"/>
    <property type="molecule type" value="Transcribed_RNA"/>
</dbReference>
<reference evidence="1" key="2">
    <citation type="journal article" date="2015" name="Data Brief">
        <title>Shoot transcriptome of the giant reed, Arundo donax.</title>
        <authorList>
            <person name="Barrero R.A."/>
            <person name="Guerrero F.D."/>
            <person name="Moolhuijzen P."/>
            <person name="Goolsby J.A."/>
            <person name="Tidwell J."/>
            <person name="Bellgard S.E."/>
            <person name="Bellgard M.I."/>
        </authorList>
    </citation>
    <scope>NUCLEOTIDE SEQUENCE</scope>
    <source>
        <tissue evidence="1">Shoot tissue taken approximately 20 cm above the soil surface</tissue>
    </source>
</reference>
<name>A0A0A9GXM2_ARUDO</name>
<sequence>MLHFARFKSFCVLVKMAGLGDK</sequence>
<organism evidence="1">
    <name type="scientific">Arundo donax</name>
    <name type="common">Giant reed</name>
    <name type="synonym">Donax arundinaceus</name>
    <dbReference type="NCBI Taxonomy" id="35708"/>
    <lineage>
        <taxon>Eukaryota</taxon>
        <taxon>Viridiplantae</taxon>
        <taxon>Streptophyta</taxon>
        <taxon>Embryophyta</taxon>
        <taxon>Tracheophyta</taxon>
        <taxon>Spermatophyta</taxon>
        <taxon>Magnoliopsida</taxon>
        <taxon>Liliopsida</taxon>
        <taxon>Poales</taxon>
        <taxon>Poaceae</taxon>
        <taxon>PACMAD clade</taxon>
        <taxon>Arundinoideae</taxon>
        <taxon>Arundineae</taxon>
        <taxon>Arundo</taxon>
    </lineage>
</organism>
<evidence type="ECO:0000313" key="1">
    <source>
        <dbReference type="EMBL" id="JAE29267.1"/>
    </source>
</evidence>
<accession>A0A0A9GXM2</accession>
<dbReference type="AlphaFoldDB" id="A0A0A9GXM2"/>
<reference evidence="1" key="1">
    <citation type="submission" date="2014-09" db="EMBL/GenBank/DDBJ databases">
        <authorList>
            <person name="Magalhaes I.L.F."/>
            <person name="Oliveira U."/>
            <person name="Santos F.R."/>
            <person name="Vidigal T.H.D.A."/>
            <person name="Brescovit A.D."/>
            <person name="Santos A.J."/>
        </authorList>
    </citation>
    <scope>NUCLEOTIDE SEQUENCE</scope>
    <source>
        <tissue evidence="1">Shoot tissue taken approximately 20 cm above the soil surface</tissue>
    </source>
</reference>